<dbReference type="InterPro" id="IPR035986">
    <property type="entry name" value="PKD_dom_sf"/>
</dbReference>
<dbReference type="InterPro" id="IPR023828">
    <property type="entry name" value="Peptidase_S8_Ser-AS"/>
</dbReference>
<comment type="similarity">
    <text evidence="1 5 6">Belongs to the peptidase S8 family.</text>
</comment>
<feature type="signal peptide" evidence="7">
    <location>
        <begin position="1"/>
        <end position="29"/>
    </location>
</feature>
<dbReference type="Pfam" id="PF22148">
    <property type="entry name" value="Fervidolysin_NPro-like"/>
    <property type="match status" value="1"/>
</dbReference>
<dbReference type="InterPro" id="IPR050131">
    <property type="entry name" value="Peptidase_S8_subtilisin-like"/>
</dbReference>
<feature type="domain" description="P/Homo B" evidence="9">
    <location>
        <begin position="762"/>
        <end position="888"/>
    </location>
</feature>
<gene>
    <name evidence="10" type="ORF">JYB85_02180</name>
</gene>
<feature type="domain" description="PKD" evidence="8">
    <location>
        <begin position="996"/>
        <end position="1071"/>
    </location>
</feature>
<protein>
    <submittedName>
        <fullName evidence="10">S8 family serine peptidase</fullName>
    </submittedName>
</protein>
<dbReference type="InterPro" id="IPR023827">
    <property type="entry name" value="Peptidase_S8_Asp-AS"/>
</dbReference>
<dbReference type="CDD" id="cd00146">
    <property type="entry name" value="PKD"/>
    <property type="match status" value="1"/>
</dbReference>
<dbReference type="PROSITE" id="PS00136">
    <property type="entry name" value="SUBTILASE_ASP"/>
    <property type="match status" value="1"/>
</dbReference>
<dbReference type="InterPro" id="IPR013783">
    <property type="entry name" value="Ig-like_fold"/>
</dbReference>
<organism evidence="10 11">
    <name type="scientific">Shewanella sedimentimangrovi</name>
    <dbReference type="NCBI Taxonomy" id="2814293"/>
    <lineage>
        <taxon>Bacteria</taxon>
        <taxon>Pseudomonadati</taxon>
        <taxon>Pseudomonadota</taxon>
        <taxon>Gammaproteobacteria</taxon>
        <taxon>Alteromonadales</taxon>
        <taxon>Shewanellaceae</taxon>
        <taxon>Shewanella</taxon>
    </lineage>
</organism>
<dbReference type="RefSeq" id="WP_207380854.1">
    <property type="nucleotide sequence ID" value="NZ_CP071502.1"/>
</dbReference>
<feature type="active site" description="Charge relay system" evidence="5">
    <location>
        <position position="162"/>
    </location>
</feature>
<dbReference type="Pfam" id="PF00082">
    <property type="entry name" value="Peptidase_S8"/>
    <property type="match status" value="1"/>
</dbReference>
<dbReference type="InterPro" id="IPR015500">
    <property type="entry name" value="Peptidase_S8_subtilisin-rel"/>
</dbReference>
<dbReference type="PROSITE" id="PS51892">
    <property type="entry name" value="SUBTILASE"/>
    <property type="match status" value="1"/>
</dbReference>
<dbReference type="PROSITE" id="PS00138">
    <property type="entry name" value="SUBTILASE_SER"/>
    <property type="match status" value="1"/>
</dbReference>
<sequence>MRKPHIRLSRLTLAMLSTSLMAVSAPTLAAKKLEAKDDFEPSSVIVKFKESAKKAERKQLANLLGASFKDKNDDGVDDRFRNIAKGRLAELKLPIGVDPKAVIERLKHNPHVEFAELNLRFHPSVVPNDPLYGQLWGMPMISAEKAWEMNMGTKDVVVGVIDTGFDYTHPDLRDNIWTNPNEVADNGIDDDGNGYIDDIHGISAINDNGNPMDTHYHGTHVAGTIGATGNNGAGVAGVNWNTSMIGCSFLGGQGGTTADAIQCLDYMVDMKNRGVNIRVLNNSWGGGAFSQALKDAIAAADNAGMLFVAAAGNDAVDNDVNENWPSNYDVPNVLAVASTTSTDAMSSFSQWGLNTVDMGAPGSGILSTVPAAQGTYGSLSGTSMATPHVAGAAALVLAADPSLTTADVKNILMASGDPNAALEGKTVSGKRLNVESALNMAGAGGPGYYLLVSPASRTVNQGSPTFFDIDMNAVGGYNGNATFSAEVPAGLNAAVSFSNTTVPADGMTTMTVTTDSNTALGNHVITINAVDGDITKSIDVSLLVYPAGTFSTTYSNTTQVSIPDNDANGISSIINVPMNLTLTDLVVNVDITHSYIADLIVTLTSPSGRTVTLHNHTGGSADNLVASFPLEDFDLEDAFGDWILKVADTAGQDVGTLNSWSMDVTGGSQPGTNLPPTVTLGQNLANALYLPGDAIHFVADAQDSEDGDVRASLVWISSLDGQIGTGGSFTRADLSQGSHQITVTATDSQGVTSSREFFLYVVSDGTVVSYEDTTRQPLPDMATVIAEIEVPLGVKIRDMSLFVDIQHSFANDMLIHLVSPNGTRVEIFDRKASGEYYRDLVKTFFPVEFNGEVATGIWQLIIKDEWSNNSGWLNRWELSFTHDGSGSNPVNAAPVVSISDPVGGSSFTEGDLVTFVASANDAEDGDVTNTLVWSSNLDGVIGNGANFSTTALSVGSHTVTASASDSANASGEAVVSLTVNPAPVNQLPTAEFSFTAAGLDVNFSDQSGDTDGAVVTWLWDFGDGEISSLANPSHSYATGGSYQVTLTVTDNSGDSQSVTHTVSVAAPVSLIGSGVVSGDRVVVDLAWSGSKSNLVDIYRDGQLIASTRNDGSYTDRFRSVAGNFSYQVCEQGNNACSEVVNFTPETSTKGRNKQ</sequence>
<proteinExistence type="inferred from homology"/>
<evidence type="ECO:0000256" key="5">
    <source>
        <dbReference type="PROSITE-ProRule" id="PRU01240"/>
    </source>
</evidence>
<keyword evidence="7" id="KW-0732">Signal</keyword>
<reference evidence="10 11" key="1">
    <citation type="submission" date="2021-03" db="EMBL/GenBank/DDBJ databases">
        <title>Novel species identification of genus Shewanella.</title>
        <authorList>
            <person name="Liu G."/>
            <person name="Zhang Q."/>
        </authorList>
    </citation>
    <scope>NUCLEOTIDE SEQUENCE [LARGE SCALE GENOMIC DNA]</scope>
    <source>
        <strain evidence="10 11">FJAT-52962</strain>
    </source>
</reference>
<dbReference type="InterPro" id="IPR022398">
    <property type="entry name" value="Peptidase_S8_His-AS"/>
</dbReference>
<dbReference type="CDD" id="cd07473">
    <property type="entry name" value="Peptidases_S8_Subtilisin_like"/>
    <property type="match status" value="1"/>
</dbReference>
<dbReference type="Pfam" id="PF18911">
    <property type="entry name" value="PKD_4"/>
    <property type="match status" value="1"/>
</dbReference>
<dbReference type="InterPro" id="IPR000209">
    <property type="entry name" value="Peptidase_S8/S53_dom"/>
</dbReference>
<evidence type="ECO:0000259" key="9">
    <source>
        <dbReference type="PROSITE" id="PS51829"/>
    </source>
</evidence>
<dbReference type="InterPro" id="IPR036852">
    <property type="entry name" value="Peptidase_S8/S53_dom_sf"/>
</dbReference>
<dbReference type="InterPro" id="IPR034204">
    <property type="entry name" value="PfSUB1-like_cat_dom"/>
</dbReference>
<keyword evidence="4 5" id="KW-0720">Serine protease</keyword>
<evidence type="ECO:0000256" key="1">
    <source>
        <dbReference type="ARBA" id="ARBA00011073"/>
    </source>
</evidence>
<evidence type="ECO:0000313" key="10">
    <source>
        <dbReference type="EMBL" id="QSX37669.1"/>
    </source>
</evidence>
<feature type="chain" id="PRO_5045226474" evidence="7">
    <location>
        <begin position="30"/>
        <end position="1154"/>
    </location>
</feature>
<dbReference type="PROSITE" id="PS50093">
    <property type="entry name" value="PKD"/>
    <property type="match status" value="1"/>
</dbReference>
<feature type="active site" description="Charge relay system" evidence="5">
    <location>
        <position position="383"/>
    </location>
</feature>
<evidence type="ECO:0000256" key="3">
    <source>
        <dbReference type="ARBA" id="ARBA00022801"/>
    </source>
</evidence>
<dbReference type="Gene3D" id="2.60.120.260">
    <property type="entry name" value="Galactose-binding domain-like"/>
    <property type="match status" value="2"/>
</dbReference>
<dbReference type="PRINTS" id="PR00723">
    <property type="entry name" value="SUBTILISIN"/>
</dbReference>
<dbReference type="Gene3D" id="2.60.40.10">
    <property type="entry name" value="Immunoglobulins"/>
    <property type="match status" value="2"/>
</dbReference>
<evidence type="ECO:0000259" key="8">
    <source>
        <dbReference type="PROSITE" id="PS50093"/>
    </source>
</evidence>
<evidence type="ECO:0000313" key="11">
    <source>
        <dbReference type="Proteomes" id="UP000663207"/>
    </source>
</evidence>
<dbReference type="SUPFAM" id="SSF52743">
    <property type="entry name" value="Subtilisin-like"/>
    <property type="match status" value="1"/>
</dbReference>
<dbReference type="Pfam" id="PF01483">
    <property type="entry name" value="P_proprotein"/>
    <property type="match status" value="2"/>
</dbReference>
<dbReference type="InterPro" id="IPR054399">
    <property type="entry name" value="Fervidolysin-like_N_prodom"/>
</dbReference>
<evidence type="ECO:0000256" key="7">
    <source>
        <dbReference type="SAM" id="SignalP"/>
    </source>
</evidence>
<dbReference type="InterPro" id="IPR002884">
    <property type="entry name" value="P_dom"/>
</dbReference>
<dbReference type="InterPro" id="IPR022409">
    <property type="entry name" value="PKD/Chitinase_dom"/>
</dbReference>
<dbReference type="SMART" id="SM00089">
    <property type="entry name" value="PKD"/>
    <property type="match status" value="3"/>
</dbReference>
<dbReference type="SUPFAM" id="SSF49785">
    <property type="entry name" value="Galactose-binding domain-like"/>
    <property type="match status" value="2"/>
</dbReference>
<dbReference type="Gene3D" id="3.40.50.200">
    <property type="entry name" value="Peptidase S8/S53 domain"/>
    <property type="match status" value="1"/>
</dbReference>
<dbReference type="PANTHER" id="PTHR43806">
    <property type="entry name" value="PEPTIDASE S8"/>
    <property type="match status" value="1"/>
</dbReference>
<dbReference type="InterPro" id="IPR008979">
    <property type="entry name" value="Galactose-bd-like_sf"/>
</dbReference>
<dbReference type="Proteomes" id="UP000663207">
    <property type="component" value="Chromosome"/>
</dbReference>
<keyword evidence="11" id="KW-1185">Reference proteome</keyword>
<dbReference type="EMBL" id="CP071502">
    <property type="protein sequence ID" value="QSX37669.1"/>
    <property type="molecule type" value="Genomic_DNA"/>
</dbReference>
<keyword evidence="2 5" id="KW-0645">Protease</keyword>
<name>A0ABX7R2F3_9GAMM</name>
<keyword evidence="3 5" id="KW-0378">Hydrolase</keyword>
<dbReference type="PANTHER" id="PTHR43806:SF11">
    <property type="entry name" value="CEREVISIN-RELATED"/>
    <property type="match status" value="1"/>
</dbReference>
<feature type="domain" description="P/Homo B" evidence="9">
    <location>
        <begin position="544"/>
        <end position="670"/>
    </location>
</feature>
<evidence type="ECO:0000256" key="2">
    <source>
        <dbReference type="ARBA" id="ARBA00022670"/>
    </source>
</evidence>
<evidence type="ECO:0000256" key="6">
    <source>
        <dbReference type="RuleBase" id="RU003355"/>
    </source>
</evidence>
<dbReference type="PROSITE" id="PS51829">
    <property type="entry name" value="P_HOMO_B"/>
    <property type="match status" value="2"/>
</dbReference>
<dbReference type="InterPro" id="IPR000601">
    <property type="entry name" value="PKD_dom"/>
</dbReference>
<evidence type="ECO:0000256" key="4">
    <source>
        <dbReference type="ARBA" id="ARBA00022825"/>
    </source>
</evidence>
<dbReference type="PROSITE" id="PS00137">
    <property type="entry name" value="SUBTILASE_HIS"/>
    <property type="match status" value="1"/>
</dbReference>
<accession>A0ABX7R2F3</accession>
<feature type="active site" description="Charge relay system" evidence="5">
    <location>
        <position position="217"/>
    </location>
</feature>
<dbReference type="SUPFAM" id="SSF49299">
    <property type="entry name" value="PKD domain"/>
    <property type="match status" value="1"/>
</dbReference>